<accession>A0ABQ0G3Q4</accession>
<keyword evidence="10" id="KW-1133">Transmembrane helix</keyword>
<evidence type="ECO:0000259" key="16">
    <source>
        <dbReference type="Pfam" id="PF01764"/>
    </source>
</evidence>
<keyword evidence="5" id="KW-0812">Transmembrane</keyword>
<feature type="compositionally biased region" description="Low complexity" evidence="15">
    <location>
        <begin position="544"/>
        <end position="560"/>
    </location>
</feature>
<evidence type="ECO:0000256" key="15">
    <source>
        <dbReference type="SAM" id="MobiDB-lite"/>
    </source>
</evidence>
<dbReference type="InterPro" id="IPR052214">
    <property type="entry name" value="DAG_Lipase-Related"/>
</dbReference>
<dbReference type="InterPro" id="IPR029058">
    <property type="entry name" value="AB_hydrolase_fold"/>
</dbReference>
<keyword evidence="4" id="KW-0597">Phosphoprotein</keyword>
<keyword evidence="7" id="KW-0378">Hydrolase</keyword>
<feature type="compositionally biased region" description="Basic and acidic residues" evidence="15">
    <location>
        <begin position="516"/>
        <end position="527"/>
    </location>
</feature>
<dbReference type="EC" id="3.1.1.116" evidence="14"/>
<evidence type="ECO:0000256" key="2">
    <source>
        <dbReference type="ARBA" id="ARBA00004651"/>
    </source>
</evidence>
<reference evidence="17 18" key="1">
    <citation type="submission" date="2024-09" db="EMBL/GenBank/DDBJ databases">
        <title>Itraconazole resistance in Madurella fahalii resulting from another homologue of gene encoding cytochrome P450 14-alpha sterol demethylase (CYP51).</title>
        <authorList>
            <person name="Yoshioka I."/>
            <person name="Fahal A.H."/>
            <person name="Kaneko S."/>
            <person name="Yaguchi T."/>
        </authorList>
    </citation>
    <scope>NUCLEOTIDE SEQUENCE [LARGE SCALE GENOMIC DNA]</scope>
    <source>
        <strain evidence="17 18">IFM 68171</strain>
    </source>
</reference>
<feature type="region of interest" description="Disordered" evidence="15">
    <location>
        <begin position="626"/>
        <end position="650"/>
    </location>
</feature>
<evidence type="ECO:0000256" key="4">
    <source>
        <dbReference type="ARBA" id="ARBA00022553"/>
    </source>
</evidence>
<evidence type="ECO:0000256" key="10">
    <source>
        <dbReference type="ARBA" id="ARBA00022989"/>
    </source>
</evidence>
<feature type="compositionally biased region" description="Low complexity" evidence="15">
    <location>
        <begin position="448"/>
        <end position="472"/>
    </location>
</feature>
<dbReference type="Proteomes" id="UP001628179">
    <property type="component" value="Unassembled WGS sequence"/>
</dbReference>
<evidence type="ECO:0000256" key="12">
    <source>
        <dbReference type="ARBA" id="ARBA00023136"/>
    </source>
</evidence>
<evidence type="ECO:0000256" key="13">
    <source>
        <dbReference type="ARBA" id="ARBA00024531"/>
    </source>
</evidence>
<dbReference type="SUPFAM" id="SSF53474">
    <property type="entry name" value="alpha/beta-Hydrolases"/>
    <property type="match status" value="1"/>
</dbReference>
<protein>
    <recommendedName>
        <fullName evidence="14">sn-1-specific diacylglycerol lipase</fullName>
        <ecNumber evidence="14">3.1.1.116</ecNumber>
    </recommendedName>
</protein>
<dbReference type="EMBL" id="BAAFSV010000001">
    <property type="protein sequence ID" value="GAB1312371.1"/>
    <property type="molecule type" value="Genomic_DNA"/>
</dbReference>
<sequence length="1145" mass="122353">MALIPGDGVVPGEDTAAPSLNDSDTLLPGSVARAVSFATRSTGLAIRMGSAIGGYGLDVAKFTTLSSFELGRAMLEGILNRAGRDAVSRSDSDLARADFETILETAVGTLHRAMGHAVFWTATGFNVTSTALSIASETSQLILSMLDQFFGSTDSSRAMASIVAMVRREFENPATGVQGETVSVLDLVMGLCSMAYLQRSCGSLLQEESRTLRIEETVWDVVVLADGARVDIHNDVLTGTSNLEKPQPAGPSLAAIQCEGGGSSDDDGFRAPTLQLQREIMRCLPDDAEVSITREISTTETITVQITGGAHQLKVVPPPGLELVEESWDTGHPGSQAQTGLEDSHGGAVTRSRLVFRHNRRQETTASFQRMDRGSGHLEVVMNTPESSASESEMAPAQSRHFTSRGELPPFRQSPLASEVPTSPGPLAVSSRTPPIPKRDGESSANKRSSGTPVSSPSTRSTLSRMSSSTQPGGELLFSSSKDESGPVRAPSEKKGGFRNVLKKPMSIFSKDDFGSEVATKEKETKSTRASVAAQRELSDGAVPTRTSSLLPSNPSSPSRGTGGEVRRHPRRTPSSASVLSVHESLCESAISLTETYSFAGSGEHRRVSVFGETAMTGPVIKKGASDRELRNQQSAPARDHRRPKSNTYTPSIYTLRANGSETSLVPYHMHGMRSAFSNTEALGTLKQAGVVDGMFPKHHLLRNITRYMRFASTSYGSKFLKVLGIATEMPIPGASDDTHHELRSFAHHTRSNPSSILLSSFIDPQGGSDGTGSTNTGVPLVHYISLGHESKAVVLTCRGTLGFEDVLTDMTCEYDDLVWRGKSYKVHKGVHASARRLLYGGDGRVLHILKAALEEFPEYGLVLTGHSLGGAVTSLLGVMLSEPNPSPGPSSSLFITASSEPHTNLLIPSTASDNGPPPPPPPHVCLPANRPIHVYAYGPPSTMSPALSTATRGLVTTLVHGNDLVPFLSLGVLHDFQAAALALKTDNSAAKSDLRQRVWAALRDSMARAYRNDDAAADAWVLRGGGTAVGKENEYWAYAALKVLRSSMLSEKLVPPGEVFVMESQRVLRRDAFVAAGAAAAAGREEDHFGRPAHRVVLKYVRDVERRFGEVRFGVSMLTDHSPGKYEAALERLRAGVLGGSETD</sequence>
<evidence type="ECO:0000256" key="14">
    <source>
        <dbReference type="ARBA" id="ARBA00026104"/>
    </source>
</evidence>
<feature type="region of interest" description="Disordered" evidence="15">
    <location>
        <begin position="328"/>
        <end position="499"/>
    </location>
</feature>
<dbReference type="InterPro" id="IPR002921">
    <property type="entry name" value="Fungal_lipase-type"/>
</dbReference>
<comment type="caution">
    <text evidence="17">The sequence shown here is derived from an EMBL/GenBank/DDBJ whole genome shotgun (WGS) entry which is preliminary data.</text>
</comment>
<dbReference type="PANTHER" id="PTHR45792">
    <property type="entry name" value="DIACYLGLYCEROL LIPASE HOMOLOG-RELATED"/>
    <property type="match status" value="1"/>
</dbReference>
<keyword evidence="9" id="KW-0442">Lipid degradation</keyword>
<dbReference type="RefSeq" id="XP_070914104.1">
    <property type="nucleotide sequence ID" value="XM_071058003.1"/>
</dbReference>
<name>A0ABQ0G3Q4_9PEZI</name>
<evidence type="ECO:0000256" key="3">
    <source>
        <dbReference type="ARBA" id="ARBA00022475"/>
    </source>
</evidence>
<dbReference type="CDD" id="cd00519">
    <property type="entry name" value="Lipase_3"/>
    <property type="match status" value="1"/>
</dbReference>
<dbReference type="Gene3D" id="3.40.50.1820">
    <property type="entry name" value="alpha/beta hydrolase"/>
    <property type="match status" value="1"/>
</dbReference>
<evidence type="ECO:0000313" key="18">
    <source>
        <dbReference type="Proteomes" id="UP001628179"/>
    </source>
</evidence>
<evidence type="ECO:0000256" key="5">
    <source>
        <dbReference type="ARBA" id="ARBA00022692"/>
    </source>
</evidence>
<keyword evidence="12" id="KW-0472">Membrane</keyword>
<comment type="catalytic activity">
    <reaction evidence="13">
        <text>a 1,2-diacyl-sn-glycerol + H2O = a 2-acylglycerol + a fatty acid + H(+)</text>
        <dbReference type="Rhea" id="RHEA:33275"/>
        <dbReference type="ChEBI" id="CHEBI:15377"/>
        <dbReference type="ChEBI" id="CHEBI:15378"/>
        <dbReference type="ChEBI" id="CHEBI:17389"/>
        <dbReference type="ChEBI" id="CHEBI:17815"/>
        <dbReference type="ChEBI" id="CHEBI:28868"/>
        <dbReference type="EC" id="3.1.1.116"/>
    </reaction>
    <physiologicalReaction direction="left-to-right" evidence="13">
        <dbReference type="Rhea" id="RHEA:33276"/>
    </physiologicalReaction>
</comment>
<comment type="cofactor">
    <cofactor evidence="1">
        <name>Ca(2+)</name>
        <dbReference type="ChEBI" id="CHEBI:29108"/>
    </cofactor>
</comment>
<dbReference type="GeneID" id="98173326"/>
<keyword evidence="3" id="KW-1003">Cell membrane</keyword>
<evidence type="ECO:0000256" key="9">
    <source>
        <dbReference type="ARBA" id="ARBA00022963"/>
    </source>
</evidence>
<proteinExistence type="predicted"/>
<feature type="region of interest" description="Disordered" evidence="15">
    <location>
        <begin position="516"/>
        <end position="580"/>
    </location>
</feature>
<keyword evidence="11" id="KW-0443">Lipid metabolism</keyword>
<evidence type="ECO:0000256" key="7">
    <source>
        <dbReference type="ARBA" id="ARBA00022801"/>
    </source>
</evidence>
<evidence type="ECO:0000256" key="1">
    <source>
        <dbReference type="ARBA" id="ARBA00001913"/>
    </source>
</evidence>
<dbReference type="PANTHER" id="PTHR45792:SF7">
    <property type="entry name" value="PUTATIVE (AFU_ORTHOLOGUE AFUA_6G02710)-RELATED"/>
    <property type="match status" value="1"/>
</dbReference>
<evidence type="ECO:0000313" key="17">
    <source>
        <dbReference type="EMBL" id="GAB1312371.1"/>
    </source>
</evidence>
<feature type="compositionally biased region" description="Low complexity" evidence="15">
    <location>
        <begin position="386"/>
        <end position="399"/>
    </location>
</feature>
<feature type="compositionally biased region" description="Basic and acidic residues" evidence="15">
    <location>
        <begin position="481"/>
        <end position="496"/>
    </location>
</feature>
<comment type="subcellular location">
    <subcellularLocation>
        <location evidence="2">Cell membrane</location>
        <topology evidence="2">Multi-pass membrane protein</topology>
    </subcellularLocation>
</comment>
<dbReference type="Pfam" id="PF01764">
    <property type="entry name" value="Lipase_3"/>
    <property type="match status" value="1"/>
</dbReference>
<keyword evidence="8" id="KW-0106">Calcium</keyword>
<evidence type="ECO:0000256" key="8">
    <source>
        <dbReference type="ARBA" id="ARBA00022837"/>
    </source>
</evidence>
<feature type="domain" description="Fungal lipase-type" evidence="16">
    <location>
        <begin position="795"/>
        <end position="900"/>
    </location>
</feature>
<gene>
    <name evidence="17" type="ORF">MFIFM68171_02581</name>
</gene>
<keyword evidence="18" id="KW-1185">Reference proteome</keyword>
<evidence type="ECO:0000256" key="11">
    <source>
        <dbReference type="ARBA" id="ARBA00023098"/>
    </source>
</evidence>
<organism evidence="17 18">
    <name type="scientific">Madurella fahalii</name>
    <dbReference type="NCBI Taxonomy" id="1157608"/>
    <lineage>
        <taxon>Eukaryota</taxon>
        <taxon>Fungi</taxon>
        <taxon>Dikarya</taxon>
        <taxon>Ascomycota</taxon>
        <taxon>Pezizomycotina</taxon>
        <taxon>Sordariomycetes</taxon>
        <taxon>Sordariomycetidae</taxon>
        <taxon>Sordariales</taxon>
        <taxon>Sordariales incertae sedis</taxon>
        <taxon>Madurella</taxon>
    </lineage>
</organism>
<keyword evidence="6" id="KW-0479">Metal-binding</keyword>
<evidence type="ECO:0000256" key="6">
    <source>
        <dbReference type="ARBA" id="ARBA00022723"/>
    </source>
</evidence>